<dbReference type="Pfam" id="PF00560">
    <property type="entry name" value="LRR_1"/>
    <property type="match status" value="2"/>
</dbReference>
<dbReference type="InterPro" id="IPR051848">
    <property type="entry name" value="PGIP"/>
</dbReference>
<dbReference type="PRINTS" id="PR00019">
    <property type="entry name" value="LEURICHRPT"/>
</dbReference>
<evidence type="ECO:0000256" key="3">
    <source>
        <dbReference type="ARBA" id="ARBA00022737"/>
    </source>
</evidence>
<organism evidence="7">
    <name type="scientific">Cajanus platycarpus</name>
    <dbReference type="NCBI Taxonomy" id="2094123"/>
    <lineage>
        <taxon>Eukaryota</taxon>
        <taxon>Viridiplantae</taxon>
        <taxon>Streptophyta</taxon>
        <taxon>Embryophyta</taxon>
        <taxon>Tracheophyta</taxon>
        <taxon>Spermatophyta</taxon>
        <taxon>Magnoliopsida</taxon>
        <taxon>eudicotyledons</taxon>
        <taxon>Gunneridae</taxon>
        <taxon>Pentapetalae</taxon>
        <taxon>rosids</taxon>
        <taxon>fabids</taxon>
        <taxon>Fabales</taxon>
        <taxon>Fabaceae</taxon>
        <taxon>Papilionoideae</taxon>
        <taxon>50 kb inversion clade</taxon>
        <taxon>NPAAA clade</taxon>
        <taxon>indigoferoid/millettioid clade</taxon>
        <taxon>Phaseoleae</taxon>
        <taxon>Cajanus</taxon>
    </lineage>
</organism>
<evidence type="ECO:0000256" key="5">
    <source>
        <dbReference type="SAM" id="SignalP"/>
    </source>
</evidence>
<dbReference type="Pfam" id="PF08263">
    <property type="entry name" value="LRRNT_2"/>
    <property type="match status" value="1"/>
</dbReference>
<dbReference type="AlphaFoldDB" id="A0A6G7NNZ4"/>
<evidence type="ECO:0000256" key="1">
    <source>
        <dbReference type="ARBA" id="ARBA00004196"/>
    </source>
</evidence>
<evidence type="ECO:0000256" key="4">
    <source>
        <dbReference type="ARBA" id="ARBA00038043"/>
    </source>
</evidence>
<feature type="signal peptide" evidence="5">
    <location>
        <begin position="1"/>
        <end position="23"/>
    </location>
</feature>
<keyword evidence="2" id="KW-0433">Leucine-rich repeat</keyword>
<dbReference type="InterPro" id="IPR001611">
    <property type="entry name" value="Leu-rich_rpt"/>
</dbReference>
<evidence type="ECO:0000256" key="2">
    <source>
        <dbReference type="ARBA" id="ARBA00022614"/>
    </source>
</evidence>
<dbReference type="Gene3D" id="3.80.10.10">
    <property type="entry name" value="Ribonuclease Inhibitor"/>
    <property type="match status" value="1"/>
</dbReference>
<dbReference type="Pfam" id="PF13855">
    <property type="entry name" value="LRR_8"/>
    <property type="match status" value="1"/>
</dbReference>
<comment type="similarity">
    <text evidence="4">Belongs to the polygalacturonase-inhibiting protein family.</text>
</comment>
<feature type="chain" id="PRO_5026102978" evidence="5">
    <location>
        <begin position="24"/>
        <end position="332"/>
    </location>
</feature>
<dbReference type="InterPro" id="IPR032675">
    <property type="entry name" value="LRR_dom_sf"/>
</dbReference>
<dbReference type="InterPro" id="IPR013210">
    <property type="entry name" value="LRR_N_plant-typ"/>
</dbReference>
<dbReference type="PANTHER" id="PTHR48059">
    <property type="entry name" value="POLYGALACTURONASE INHIBITOR 1"/>
    <property type="match status" value="1"/>
</dbReference>
<feature type="domain" description="Leucine-rich repeat-containing N-terminal plant-type" evidence="6">
    <location>
        <begin position="27"/>
        <end position="65"/>
    </location>
</feature>
<proteinExistence type="evidence at transcript level"/>
<sequence length="332" mass="37185">MGSMFMLGVWLFLLLSPFPLAFSERCHPNDKKALLQLKKDLNNPYILTSWNPNEDCCEWYCVKCDLKTHRITDLFIAPSVPETNFHGRIPPSVGDLPYLQYLSFHKLPNLVGPIQPTIAKLTNLKYLILTNTGISGPVPSFLAQLKNLDLLDLSFNNLSGPIPSSLTTLPKLTWLDFSRNKLTGPVPAFGSPKKPGPSLFLSHNQFSGPIPASLANLERIDLSRNKLEGDASILFSKRPQYLDLSRNLFAFDLSRVKVPQNSLTWLDLNHNKIYGSIPAGLAKIENLQVFNVSYNQLCGQIPRGGKLQTFDKYSYFHNKCLCGSPLSPCNHK</sequence>
<evidence type="ECO:0000313" key="7">
    <source>
        <dbReference type="EMBL" id="QIJ55479.1"/>
    </source>
</evidence>
<keyword evidence="3" id="KW-0677">Repeat</keyword>
<dbReference type="PANTHER" id="PTHR48059:SF4">
    <property type="entry name" value="POLYGALACTURONASE INHIBITOR 1-RELATED"/>
    <property type="match status" value="1"/>
</dbReference>
<dbReference type="EMBL" id="MK606420">
    <property type="protein sequence ID" value="QIJ55479.1"/>
    <property type="molecule type" value="mRNA"/>
</dbReference>
<comment type="subcellular location">
    <subcellularLocation>
        <location evidence="1">Cell envelope</location>
    </subcellularLocation>
</comment>
<reference evidence="7" key="1">
    <citation type="submission" date="2019-03" db="EMBL/GenBank/DDBJ databases">
        <authorList>
            <person name="Rathinam M."/>
            <person name="Mishra P."/>
            <person name="Singh N.K."/>
            <person name="Rao U."/>
            <person name="Sreevathsa R."/>
        </authorList>
    </citation>
    <scope>NUCLEOTIDE SEQUENCE</scope>
</reference>
<name>A0A6G7NNZ4_9FABA</name>
<accession>A0A6G7NNZ4</accession>
<dbReference type="SUPFAM" id="SSF52058">
    <property type="entry name" value="L domain-like"/>
    <property type="match status" value="1"/>
</dbReference>
<keyword evidence="5" id="KW-0732">Signal</keyword>
<dbReference type="FunFam" id="3.80.10.10:FF:000348">
    <property type="entry name" value="Polygalacturonase inhibitor 1"/>
    <property type="match status" value="1"/>
</dbReference>
<protein>
    <submittedName>
        <fullName evidence="7">Polygalacturonase inhibitor-like protein</fullName>
    </submittedName>
</protein>
<evidence type="ECO:0000259" key="6">
    <source>
        <dbReference type="Pfam" id="PF08263"/>
    </source>
</evidence>